<dbReference type="EMBL" id="BART01008398">
    <property type="protein sequence ID" value="GAG53922.1"/>
    <property type="molecule type" value="Genomic_DNA"/>
</dbReference>
<sequence>MVDPPEEFYLTVTTSYSTPTGEGFYYENNLAYAGVAAGIVSGGTGIRWVFDYWSDAATGTNYAQSNGINMTANMTATANWQLQYFLDVISPYSTTTGDGWYDVDSEAHAGVVA</sequence>
<evidence type="ECO:0000313" key="1">
    <source>
        <dbReference type="EMBL" id="GAG53922.1"/>
    </source>
</evidence>
<accession>X0Z694</accession>
<name>X0Z694_9ZZZZ</name>
<reference evidence="1" key="1">
    <citation type="journal article" date="2014" name="Front. Microbiol.">
        <title>High frequency of phylogenetically diverse reductive dehalogenase-homologous genes in deep subseafloor sedimentary metagenomes.</title>
        <authorList>
            <person name="Kawai M."/>
            <person name="Futagami T."/>
            <person name="Toyoda A."/>
            <person name="Takaki Y."/>
            <person name="Nishi S."/>
            <person name="Hori S."/>
            <person name="Arai W."/>
            <person name="Tsubouchi T."/>
            <person name="Morono Y."/>
            <person name="Uchiyama I."/>
            <person name="Ito T."/>
            <person name="Fujiyama A."/>
            <person name="Inagaki F."/>
            <person name="Takami H."/>
        </authorList>
    </citation>
    <scope>NUCLEOTIDE SEQUENCE</scope>
    <source>
        <strain evidence="1">Expedition CK06-06</strain>
    </source>
</reference>
<organism evidence="1">
    <name type="scientific">marine sediment metagenome</name>
    <dbReference type="NCBI Taxonomy" id="412755"/>
    <lineage>
        <taxon>unclassified sequences</taxon>
        <taxon>metagenomes</taxon>
        <taxon>ecological metagenomes</taxon>
    </lineage>
</organism>
<gene>
    <name evidence="1" type="ORF">S01H4_18902</name>
</gene>
<comment type="caution">
    <text evidence="1">The sequence shown here is derived from an EMBL/GenBank/DDBJ whole genome shotgun (WGS) entry which is preliminary data.</text>
</comment>
<proteinExistence type="predicted"/>
<dbReference type="AlphaFoldDB" id="X0Z694"/>
<feature type="non-terminal residue" evidence="1">
    <location>
        <position position="113"/>
    </location>
</feature>
<protein>
    <submittedName>
        <fullName evidence="1">Uncharacterized protein</fullName>
    </submittedName>
</protein>